<dbReference type="Proteomes" id="UP000053342">
    <property type="component" value="Unassembled WGS sequence"/>
</dbReference>
<accession>A0A0D2ECW3</accession>
<evidence type="ECO:0000313" key="2">
    <source>
        <dbReference type="EMBL" id="KIW45814.1"/>
    </source>
</evidence>
<dbReference type="VEuPathDB" id="FungiDB:PV06_01525"/>
<dbReference type="GeneID" id="27353599"/>
<protein>
    <submittedName>
        <fullName evidence="2">Uncharacterized protein</fullName>
    </submittedName>
</protein>
<evidence type="ECO:0000313" key="3">
    <source>
        <dbReference type="Proteomes" id="UP000053342"/>
    </source>
</evidence>
<dbReference type="RefSeq" id="XP_016266030.1">
    <property type="nucleotide sequence ID" value="XM_016402133.1"/>
</dbReference>
<keyword evidence="1" id="KW-1133">Transmembrane helix</keyword>
<feature type="transmembrane region" description="Helical" evidence="1">
    <location>
        <begin position="70"/>
        <end position="91"/>
    </location>
</feature>
<dbReference type="CDD" id="cd12148">
    <property type="entry name" value="fungal_TF_MHR"/>
    <property type="match status" value="1"/>
</dbReference>
<organism evidence="2 3">
    <name type="scientific">Exophiala oligosperma</name>
    <dbReference type="NCBI Taxonomy" id="215243"/>
    <lineage>
        <taxon>Eukaryota</taxon>
        <taxon>Fungi</taxon>
        <taxon>Dikarya</taxon>
        <taxon>Ascomycota</taxon>
        <taxon>Pezizomycotina</taxon>
        <taxon>Eurotiomycetes</taxon>
        <taxon>Chaetothyriomycetidae</taxon>
        <taxon>Chaetothyriales</taxon>
        <taxon>Herpotrichiellaceae</taxon>
        <taxon>Exophiala</taxon>
    </lineage>
</organism>
<dbReference type="OrthoDB" id="3364175at2759"/>
<name>A0A0D2ECW3_9EURO</name>
<keyword evidence="1" id="KW-0812">Transmembrane</keyword>
<gene>
    <name evidence="2" type="ORF">PV06_01525</name>
</gene>
<reference evidence="2 3" key="1">
    <citation type="submission" date="2015-01" db="EMBL/GenBank/DDBJ databases">
        <title>The Genome Sequence of Exophiala oligosperma CBS72588.</title>
        <authorList>
            <consortium name="The Broad Institute Genomics Platform"/>
            <person name="Cuomo C."/>
            <person name="de Hoog S."/>
            <person name="Gorbushina A."/>
            <person name="Stielow B."/>
            <person name="Teixiera M."/>
            <person name="Abouelleil A."/>
            <person name="Chapman S.B."/>
            <person name="Priest M."/>
            <person name="Young S.K."/>
            <person name="Wortman J."/>
            <person name="Nusbaum C."/>
            <person name="Birren B."/>
        </authorList>
    </citation>
    <scope>NUCLEOTIDE SEQUENCE [LARGE SCALE GENOMIC DNA]</scope>
    <source>
        <strain evidence="2 3">CBS 72588</strain>
    </source>
</reference>
<dbReference type="HOGENOM" id="CLU_1124781_0_0_1"/>
<sequence length="232" mass="25748">MLAVKFYNLQALIHRPLLSPPKVLRTCPNYQAESGRISMSKRKCIVAAQHTAKLLHNLDDKKSLVYGFPWWQMISCLICASSILLVASICVDLDSDKEIFKDTDWIAVDEDAEVCLKVCQALSSNSNAARLASDMMQRLKKTRTISKGETMNCVAIGAVPTAENGFGNITDTLPSGDLFQATMLSQLDSTGLSQESFNLMYQTMPYEVSEPVMWSAQFVNEAYNPFLHPPAI</sequence>
<dbReference type="STRING" id="215243.A0A0D2ECW3"/>
<proteinExistence type="predicted"/>
<keyword evidence="1" id="KW-0472">Membrane</keyword>
<keyword evidence="3" id="KW-1185">Reference proteome</keyword>
<dbReference type="EMBL" id="KN847333">
    <property type="protein sequence ID" value="KIW45814.1"/>
    <property type="molecule type" value="Genomic_DNA"/>
</dbReference>
<dbReference type="AlphaFoldDB" id="A0A0D2ECW3"/>
<evidence type="ECO:0000256" key="1">
    <source>
        <dbReference type="SAM" id="Phobius"/>
    </source>
</evidence>